<reference evidence="3" key="2">
    <citation type="submission" date="2020-08" db="EMBL/GenBank/DDBJ databases">
        <title>Plant Genome Project.</title>
        <authorList>
            <person name="Zhang R.-G."/>
        </authorList>
    </citation>
    <scope>NUCLEOTIDE SEQUENCE</scope>
    <source>
        <strain evidence="3">Huo1</strain>
        <tissue evidence="3">Leaf</tissue>
    </source>
</reference>
<sequence length="181" mass="19918">METLRLVGKNMLQIRDGGSPDTTTWYSRMALAALVMALIASQNLVNPPGAKRQEDTPFHKAGDVVIASTLPDIYKYLMLTNMVALSSALLTVFLIAIGWPTRNIRRLRWMAKSAMWVSLIAIAMSYVGPTMAIAPNTKIKPVKPVVRIAVMLVSIGITLAISAFHTRVKELTNPHRGSVYQ</sequence>
<evidence type="ECO:0000259" key="2">
    <source>
        <dbReference type="Pfam" id="PF13962"/>
    </source>
</evidence>
<keyword evidence="1" id="KW-0472">Membrane</keyword>
<name>A0A8X8ZT09_SALSN</name>
<feature type="transmembrane region" description="Helical" evidence="1">
    <location>
        <begin position="148"/>
        <end position="166"/>
    </location>
</feature>
<feature type="domain" description="PGG" evidence="2">
    <location>
        <begin position="29"/>
        <end position="127"/>
    </location>
</feature>
<dbReference type="Proteomes" id="UP000298416">
    <property type="component" value="Unassembled WGS sequence"/>
</dbReference>
<dbReference type="EMBL" id="PNBA02000007">
    <property type="protein sequence ID" value="KAG6417137.1"/>
    <property type="molecule type" value="Genomic_DNA"/>
</dbReference>
<reference evidence="3" key="1">
    <citation type="submission" date="2018-01" db="EMBL/GenBank/DDBJ databases">
        <authorList>
            <person name="Mao J.F."/>
        </authorList>
    </citation>
    <scope>NUCLEOTIDE SEQUENCE</scope>
    <source>
        <strain evidence="3">Huo1</strain>
        <tissue evidence="3">Leaf</tissue>
    </source>
</reference>
<keyword evidence="4" id="KW-1185">Reference proteome</keyword>
<dbReference type="InterPro" id="IPR026961">
    <property type="entry name" value="PGG_dom"/>
</dbReference>
<gene>
    <name evidence="3" type="ORF">SASPL_119288</name>
</gene>
<protein>
    <recommendedName>
        <fullName evidence="2">PGG domain-containing protein</fullName>
    </recommendedName>
</protein>
<organism evidence="3">
    <name type="scientific">Salvia splendens</name>
    <name type="common">Scarlet sage</name>
    <dbReference type="NCBI Taxonomy" id="180675"/>
    <lineage>
        <taxon>Eukaryota</taxon>
        <taxon>Viridiplantae</taxon>
        <taxon>Streptophyta</taxon>
        <taxon>Embryophyta</taxon>
        <taxon>Tracheophyta</taxon>
        <taxon>Spermatophyta</taxon>
        <taxon>Magnoliopsida</taxon>
        <taxon>eudicotyledons</taxon>
        <taxon>Gunneridae</taxon>
        <taxon>Pentapetalae</taxon>
        <taxon>asterids</taxon>
        <taxon>lamiids</taxon>
        <taxon>Lamiales</taxon>
        <taxon>Lamiaceae</taxon>
        <taxon>Nepetoideae</taxon>
        <taxon>Mentheae</taxon>
        <taxon>Salviinae</taxon>
        <taxon>Salvia</taxon>
        <taxon>Salvia subgen. Calosphace</taxon>
        <taxon>core Calosphace</taxon>
    </lineage>
</organism>
<comment type="caution">
    <text evidence="3">The sequence shown here is derived from an EMBL/GenBank/DDBJ whole genome shotgun (WGS) entry which is preliminary data.</text>
</comment>
<keyword evidence="1" id="KW-1133">Transmembrane helix</keyword>
<accession>A0A8X8ZT09</accession>
<dbReference type="Pfam" id="PF13962">
    <property type="entry name" value="PGG"/>
    <property type="match status" value="1"/>
</dbReference>
<keyword evidence="1" id="KW-0812">Transmembrane</keyword>
<proteinExistence type="predicted"/>
<evidence type="ECO:0000313" key="4">
    <source>
        <dbReference type="Proteomes" id="UP000298416"/>
    </source>
</evidence>
<evidence type="ECO:0000256" key="1">
    <source>
        <dbReference type="SAM" id="Phobius"/>
    </source>
</evidence>
<feature type="transmembrane region" description="Helical" evidence="1">
    <location>
        <begin position="76"/>
        <end position="97"/>
    </location>
</feature>
<dbReference type="AlphaFoldDB" id="A0A8X8ZT09"/>
<feature type="transmembrane region" description="Helical" evidence="1">
    <location>
        <begin position="109"/>
        <end position="128"/>
    </location>
</feature>
<evidence type="ECO:0000313" key="3">
    <source>
        <dbReference type="EMBL" id="KAG6417137.1"/>
    </source>
</evidence>